<dbReference type="GO" id="GO:0006487">
    <property type="term" value="P:protein N-linked glycosylation"/>
    <property type="evidence" value="ECO:0007669"/>
    <property type="project" value="TreeGrafter"/>
</dbReference>
<dbReference type="SUPFAM" id="SSF53448">
    <property type="entry name" value="Nucleotide-diphospho-sugar transferases"/>
    <property type="match status" value="1"/>
</dbReference>
<keyword evidence="2 4" id="KW-0328">Glycosyltransferase</keyword>
<dbReference type="OrthoDB" id="439943at2759"/>
<evidence type="ECO:0000256" key="1">
    <source>
        <dbReference type="ARBA" id="ARBA00007677"/>
    </source>
</evidence>
<keyword evidence="3 4" id="KW-0808">Transferase</keyword>
<keyword evidence="5" id="KW-1185">Reference proteome</keyword>
<evidence type="ECO:0000313" key="5">
    <source>
        <dbReference type="Proteomes" id="UP000660729"/>
    </source>
</evidence>
<dbReference type="InterPro" id="IPR029044">
    <property type="entry name" value="Nucleotide-diphossugar_trans"/>
</dbReference>
<dbReference type="GO" id="GO:0006493">
    <property type="term" value="P:protein O-linked glycosylation"/>
    <property type="evidence" value="ECO:0007669"/>
    <property type="project" value="TreeGrafter"/>
</dbReference>
<dbReference type="GO" id="GO:0000032">
    <property type="term" value="P:cell wall mannoprotein biosynthetic process"/>
    <property type="evidence" value="ECO:0007669"/>
    <property type="project" value="TreeGrafter"/>
</dbReference>
<dbReference type="GO" id="GO:0000026">
    <property type="term" value="F:alpha-1,2-mannosyltransferase activity"/>
    <property type="evidence" value="ECO:0007669"/>
    <property type="project" value="TreeGrafter"/>
</dbReference>
<gene>
    <name evidence="4" type="ORF">HII31_05558</name>
</gene>
<sequence length="411" mass="47828">MNICPQRSSLRALLLFTIAFCIFQTYTSLAWSSTYDSAGESRGFGKIWTTRAEDADHILGKIPQSKPISPKPAEQVVLQPSSGRERMNATFVSLVRNSELSGMLQSIRDVEDRFNRNWNYDWVFLNDEEFTEEFVTTATAFTSGRAKFGKIDSEHWGFPAFVNQTRAQETREQMADLTYGDSASYRHMCRYQSGFFYKHPLVLDYEWYWRVEPSIQLFCDIDYDPFRLMAENGKKYGFVISINELKKTVPSLWSHVKDFMKAYPQHIVEDNHMGFLSEDGGENWSYCHFWSNFEIASLDWYRSEAYNDFFDYLDKIGGFFYERWGDASIHTIAAALTLKKGEIHFFDDIGYRHEPILHCPRSAAKRLKNKCLCNPEENIAWNPSCTKRFFEAADLQFPDGHDRDVPREAGL</sequence>
<dbReference type="FunFam" id="3.90.550.10:FF:000051">
    <property type="entry name" value="Alpha-1,2-mannosyltransferase (Ktr4)"/>
    <property type="match status" value="1"/>
</dbReference>
<protein>
    <submittedName>
        <fullName evidence="4">Glycolipid 2-alpha-mannosyltransferase 2</fullName>
    </submittedName>
</protein>
<dbReference type="Proteomes" id="UP000660729">
    <property type="component" value="Unassembled WGS sequence"/>
</dbReference>
<dbReference type="Pfam" id="PF01793">
    <property type="entry name" value="Glyco_transf_15"/>
    <property type="match status" value="1"/>
</dbReference>
<dbReference type="InterPro" id="IPR002685">
    <property type="entry name" value="Glyco_trans_15"/>
</dbReference>
<evidence type="ECO:0000256" key="2">
    <source>
        <dbReference type="ARBA" id="ARBA00022676"/>
    </source>
</evidence>
<organism evidence="4 5">
    <name type="scientific">Pseudocercospora fuligena</name>
    <dbReference type="NCBI Taxonomy" id="685502"/>
    <lineage>
        <taxon>Eukaryota</taxon>
        <taxon>Fungi</taxon>
        <taxon>Dikarya</taxon>
        <taxon>Ascomycota</taxon>
        <taxon>Pezizomycotina</taxon>
        <taxon>Dothideomycetes</taxon>
        <taxon>Dothideomycetidae</taxon>
        <taxon>Mycosphaerellales</taxon>
        <taxon>Mycosphaerellaceae</taxon>
        <taxon>Pseudocercospora</taxon>
    </lineage>
</organism>
<evidence type="ECO:0000256" key="3">
    <source>
        <dbReference type="ARBA" id="ARBA00022679"/>
    </source>
</evidence>
<dbReference type="PANTHER" id="PTHR31121:SF6">
    <property type="entry name" value="ALPHA-1,2 MANNOSYLTRANSFERASE KTR1"/>
    <property type="match status" value="1"/>
</dbReference>
<accession>A0A8H6VM33</accession>
<dbReference type="Gene3D" id="3.90.550.10">
    <property type="entry name" value="Spore Coat Polysaccharide Biosynthesis Protein SpsA, Chain A"/>
    <property type="match status" value="1"/>
</dbReference>
<dbReference type="GO" id="GO:0005794">
    <property type="term" value="C:Golgi apparatus"/>
    <property type="evidence" value="ECO:0007669"/>
    <property type="project" value="TreeGrafter"/>
</dbReference>
<dbReference type="PANTHER" id="PTHR31121">
    <property type="entry name" value="ALPHA-1,2 MANNOSYLTRANSFERASE KTR1"/>
    <property type="match status" value="1"/>
</dbReference>
<dbReference type="AlphaFoldDB" id="A0A8H6VM33"/>
<comment type="similarity">
    <text evidence="1">Belongs to the glycosyltransferase 15 family.</text>
</comment>
<dbReference type="GO" id="GO:0016020">
    <property type="term" value="C:membrane"/>
    <property type="evidence" value="ECO:0007669"/>
    <property type="project" value="InterPro"/>
</dbReference>
<evidence type="ECO:0000313" key="4">
    <source>
        <dbReference type="EMBL" id="KAF7193124.1"/>
    </source>
</evidence>
<name>A0A8H6VM33_9PEZI</name>
<reference evidence="4" key="1">
    <citation type="submission" date="2020-04" db="EMBL/GenBank/DDBJ databases">
        <title>Draft genome resource of the tomato pathogen Pseudocercospora fuligena.</title>
        <authorList>
            <person name="Zaccaron A."/>
        </authorList>
    </citation>
    <scope>NUCLEOTIDE SEQUENCE</scope>
    <source>
        <strain evidence="4">PF001</strain>
    </source>
</reference>
<comment type="caution">
    <text evidence="4">The sequence shown here is derived from an EMBL/GenBank/DDBJ whole genome shotgun (WGS) entry which is preliminary data.</text>
</comment>
<dbReference type="EMBL" id="JABCIY010000093">
    <property type="protein sequence ID" value="KAF7193124.1"/>
    <property type="molecule type" value="Genomic_DNA"/>
</dbReference>
<proteinExistence type="inferred from homology"/>